<dbReference type="Proteomes" id="UP000018211">
    <property type="component" value="Unassembled WGS sequence"/>
</dbReference>
<dbReference type="EMBL" id="CAOF01000082">
    <property type="protein sequence ID" value="CCO46279.1"/>
    <property type="molecule type" value="Genomic_DNA"/>
</dbReference>
<dbReference type="RefSeq" id="WP_022611467.1">
    <property type="nucleotide sequence ID" value="NZ_LK391965.1"/>
</dbReference>
<protein>
    <recommendedName>
        <fullName evidence="3">Aldose 1-epimerase</fullName>
    </recommendedName>
</protein>
<sequence>MNKKKPKNTDSRALAWEFGTISVQSMGAMIGPSVFILPNGKQVNPFYIAPWHGEEVGDEVDNLTRHLRGEWPCVPFGYPMPTEHFPKAWRDVLDENESIDFVHGYGSHHNWTFEPPDGNEISMYIDYPSDHDIARLTRTIRPDPNAPAVELRLGIQARRPTCQPVSLHTCLRLPNQPQGAKIVPGKFTKGHTHPSIVLPGSQQFQPDRTFLSLEEVPHILGGNIDASRVPFKEDIEEVMQLEKTDGKAALHHIEEDWMVTLDWDSDVLPDLLLWYSNRGFKAEPWNGRNVCLGMEPVCSPFGLSPNTAQIANPYQQKASPTCVSLSPDSTLYIDYRIEVKPLDKFKL</sequence>
<evidence type="ECO:0000313" key="2">
    <source>
        <dbReference type="Proteomes" id="UP000018211"/>
    </source>
</evidence>
<dbReference type="InterPro" id="IPR014718">
    <property type="entry name" value="GH-type_carb-bd"/>
</dbReference>
<gene>
    <name evidence="1" type="ORF">VIBNISOn1_1720079</name>
</gene>
<dbReference type="Gene3D" id="2.70.98.10">
    <property type="match status" value="1"/>
</dbReference>
<name>A0AAV2VNN0_9VIBR</name>
<evidence type="ECO:0008006" key="3">
    <source>
        <dbReference type="Google" id="ProtNLM"/>
    </source>
</evidence>
<organism evidence="1 2">
    <name type="scientific">Vibrio nigripulchritudo SOn1</name>
    <dbReference type="NCBI Taxonomy" id="1238450"/>
    <lineage>
        <taxon>Bacteria</taxon>
        <taxon>Pseudomonadati</taxon>
        <taxon>Pseudomonadota</taxon>
        <taxon>Gammaproteobacteria</taxon>
        <taxon>Vibrionales</taxon>
        <taxon>Vibrionaceae</taxon>
        <taxon>Vibrio</taxon>
    </lineage>
</organism>
<evidence type="ECO:0000313" key="1">
    <source>
        <dbReference type="EMBL" id="CCO46279.1"/>
    </source>
</evidence>
<dbReference type="GO" id="GO:0030246">
    <property type="term" value="F:carbohydrate binding"/>
    <property type="evidence" value="ECO:0007669"/>
    <property type="project" value="InterPro"/>
</dbReference>
<comment type="caution">
    <text evidence="1">The sequence shown here is derived from an EMBL/GenBank/DDBJ whole genome shotgun (WGS) entry which is preliminary data.</text>
</comment>
<proteinExistence type="predicted"/>
<reference evidence="1 2" key="1">
    <citation type="journal article" date="2013" name="ISME J.">
        <title>Comparative genomics of pathogenic lineages of Vibrio nigripulchritudo identifies virulence-associated traits.</title>
        <authorList>
            <person name="Goudenege D."/>
            <person name="Labreuche Y."/>
            <person name="Krin E."/>
            <person name="Ansquer D."/>
            <person name="Mangenot S."/>
            <person name="Calteau A."/>
            <person name="Medigue C."/>
            <person name="Mazel D."/>
            <person name="Polz M.F."/>
            <person name="Le Roux F."/>
        </authorList>
    </citation>
    <scope>NUCLEOTIDE SEQUENCE [LARGE SCALE GENOMIC DNA]</scope>
    <source>
        <strain evidence="1 2">SOn1</strain>
    </source>
</reference>
<accession>A0AAV2VNN0</accession>
<dbReference type="AlphaFoldDB" id="A0AAV2VNN0"/>